<sequence length="59" mass="6424">MTSSVGHTCLAMPCSPLVSPAPHHTSWGRLGDWDEWQGGGEGRPPSRHPILLLAFIQFT</sequence>
<protein>
    <submittedName>
        <fullName evidence="1">Uncharacterized protein</fullName>
    </submittedName>
</protein>
<accession>A0A5B7DN65</accession>
<proteinExistence type="predicted"/>
<gene>
    <name evidence="1" type="ORF">E2C01_016099</name>
</gene>
<dbReference type="AlphaFoldDB" id="A0A5B7DN65"/>
<keyword evidence="2" id="KW-1185">Reference proteome</keyword>
<evidence type="ECO:0000313" key="1">
    <source>
        <dbReference type="EMBL" id="MPC23062.1"/>
    </source>
</evidence>
<organism evidence="1 2">
    <name type="scientific">Portunus trituberculatus</name>
    <name type="common">Swimming crab</name>
    <name type="synonym">Neptunus trituberculatus</name>
    <dbReference type="NCBI Taxonomy" id="210409"/>
    <lineage>
        <taxon>Eukaryota</taxon>
        <taxon>Metazoa</taxon>
        <taxon>Ecdysozoa</taxon>
        <taxon>Arthropoda</taxon>
        <taxon>Crustacea</taxon>
        <taxon>Multicrustacea</taxon>
        <taxon>Malacostraca</taxon>
        <taxon>Eumalacostraca</taxon>
        <taxon>Eucarida</taxon>
        <taxon>Decapoda</taxon>
        <taxon>Pleocyemata</taxon>
        <taxon>Brachyura</taxon>
        <taxon>Eubrachyura</taxon>
        <taxon>Portunoidea</taxon>
        <taxon>Portunidae</taxon>
        <taxon>Portuninae</taxon>
        <taxon>Portunus</taxon>
    </lineage>
</organism>
<reference evidence="1 2" key="1">
    <citation type="submission" date="2019-05" db="EMBL/GenBank/DDBJ databases">
        <title>Another draft genome of Portunus trituberculatus and its Hox gene families provides insights of decapod evolution.</title>
        <authorList>
            <person name="Jeong J.-H."/>
            <person name="Song I."/>
            <person name="Kim S."/>
            <person name="Choi T."/>
            <person name="Kim D."/>
            <person name="Ryu S."/>
            <person name="Kim W."/>
        </authorList>
    </citation>
    <scope>NUCLEOTIDE SEQUENCE [LARGE SCALE GENOMIC DNA]</scope>
    <source>
        <tissue evidence="1">Muscle</tissue>
    </source>
</reference>
<evidence type="ECO:0000313" key="2">
    <source>
        <dbReference type="Proteomes" id="UP000324222"/>
    </source>
</evidence>
<name>A0A5B7DN65_PORTR</name>
<dbReference type="EMBL" id="VSRR010001162">
    <property type="protein sequence ID" value="MPC23062.1"/>
    <property type="molecule type" value="Genomic_DNA"/>
</dbReference>
<comment type="caution">
    <text evidence="1">The sequence shown here is derived from an EMBL/GenBank/DDBJ whole genome shotgun (WGS) entry which is preliminary data.</text>
</comment>
<dbReference type="Proteomes" id="UP000324222">
    <property type="component" value="Unassembled WGS sequence"/>
</dbReference>